<dbReference type="AlphaFoldDB" id="A0AAD9NFN1"/>
<keyword evidence="1" id="KW-0812">Transmembrane</keyword>
<protein>
    <submittedName>
        <fullName evidence="2">Uncharacterized protein</fullName>
    </submittedName>
</protein>
<keyword evidence="3" id="KW-1185">Reference proteome</keyword>
<proteinExistence type="predicted"/>
<accession>A0AAD9NFN1</accession>
<name>A0AAD9NFN1_9ANNE</name>
<keyword evidence="1" id="KW-1133">Transmembrane helix</keyword>
<reference evidence="2" key="1">
    <citation type="journal article" date="2023" name="Mol. Biol. Evol.">
        <title>Third-Generation Sequencing Reveals the Adaptive Role of the Epigenome in Three Deep-Sea Polychaetes.</title>
        <authorList>
            <person name="Perez M."/>
            <person name="Aroh O."/>
            <person name="Sun Y."/>
            <person name="Lan Y."/>
            <person name="Juniper S.K."/>
            <person name="Young C.R."/>
            <person name="Angers B."/>
            <person name="Qian P.Y."/>
        </authorList>
    </citation>
    <scope>NUCLEOTIDE SEQUENCE</scope>
    <source>
        <strain evidence="2">P08H-3</strain>
    </source>
</reference>
<organism evidence="2 3">
    <name type="scientific">Paralvinella palmiformis</name>
    <dbReference type="NCBI Taxonomy" id="53620"/>
    <lineage>
        <taxon>Eukaryota</taxon>
        <taxon>Metazoa</taxon>
        <taxon>Spiralia</taxon>
        <taxon>Lophotrochozoa</taxon>
        <taxon>Annelida</taxon>
        <taxon>Polychaeta</taxon>
        <taxon>Sedentaria</taxon>
        <taxon>Canalipalpata</taxon>
        <taxon>Terebellida</taxon>
        <taxon>Terebelliformia</taxon>
        <taxon>Alvinellidae</taxon>
        <taxon>Paralvinella</taxon>
    </lineage>
</organism>
<dbReference type="Proteomes" id="UP001208570">
    <property type="component" value="Unassembled WGS sequence"/>
</dbReference>
<sequence length="78" mass="8881">MSLARYSSMLIKLYVVYAGQWHHLLISVCTFSYTASMVMIRLAIGGSQLADVLPLFSFRVNHWLMLPYAIRVTCDHAT</sequence>
<evidence type="ECO:0000313" key="3">
    <source>
        <dbReference type="Proteomes" id="UP001208570"/>
    </source>
</evidence>
<evidence type="ECO:0000256" key="1">
    <source>
        <dbReference type="SAM" id="Phobius"/>
    </source>
</evidence>
<keyword evidence="1" id="KW-0472">Membrane</keyword>
<dbReference type="EMBL" id="JAODUP010000018">
    <property type="protein sequence ID" value="KAK2168295.1"/>
    <property type="molecule type" value="Genomic_DNA"/>
</dbReference>
<feature type="transmembrane region" description="Helical" evidence="1">
    <location>
        <begin position="20"/>
        <end position="40"/>
    </location>
</feature>
<gene>
    <name evidence="2" type="ORF">LSH36_18g04028</name>
</gene>
<evidence type="ECO:0000313" key="2">
    <source>
        <dbReference type="EMBL" id="KAK2168295.1"/>
    </source>
</evidence>
<comment type="caution">
    <text evidence="2">The sequence shown here is derived from an EMBL/GenBank/DDBJ whole genome shotgun (WGS) entry which is preliminary data.</text>
</comment>